<dbReference type="GO" id="GO:0016706">
    <property type="term" value="F:2-oxoglutarate-dependent dioxygenase activity"/>
    <property type="evidence" value="ECO:0007669"/>
    <property type="project" value="UniProtKB-ARBA"/>
</dbReference>
<dbReference type="EMBL" id="LJQC01000182">
    <property type="protein sequence ID" value="KPX07516.1"/>
    <property type="molecule type" value="Genomic_DNA"/>
</dbReference>
<evidence type="ECO:0000259" key="7">
    <source>
        <dbReference type="Pfam" id="PF02668"/>
    </source>
</evidence>
<evidence type="ECO:0000256" key="2">
    <source>
        <dbReference type="ARBA" id="ARBA00005896"/>
    </source>
</evidence>
<organism evidence="8 9">
    <name type="scientific">Pseudomonas syringae pv. coryli</name>
    <dbReference type="NCBI Taxonomy" id="317659"/>
    <lineage>
        <taxon>Bacteria</taxon>
        <taxon>Pseudomonadati</taxon>
        <taxon>Pseudomonadota</taxon>
        <taxon>Gammaproteobacteria</taxon>
        <taxon>Pseudomonadales</taxon>
        <taxon>Pseudomonadaceae</taxon>
        <taxon>Pseudomonas</taxon>
    </lineage>
</organism>
<keyword evidence="4 8" id="KW-0223">Dioxygenase</keyword>
<keyword evidence="5" id="KW-0560">Oxidoreductase</keyword>
<accession>A0A0P9R7T5</accession>
<sequence length="372" mass="41153">MGFSLSLSGSWGRVLFSVRAPGIFDSGSARRYGARPERWICWQCLSEYCSLSSCTITWVIICIPFKTSRGKTELLLPFPHKCTVVFTYEEGRTMLATSLVQLSQEPIKPGIGARVFNGKQELLSGQFAGEIRELLEQRGVLVFPQIHFSDAEQIAFTRTLGTFCPEPGDGQNITRISLDVKENPAGAEFLKGSLYWHIDGTSSDSPILASLLSCKVPASWGGNTGFCNTYAAYEGLSSAEQQHYDGLRVIHAPWASLLYYNPEPGLAMLEAMQAIGEKELPLVWKHRSGRKSLILGCTAQQVVGLSLAQSARILVGLREWATSEAFSYSHAWQVGDLVIWDNTGTMHRAEAYDPECGRMMHRTKLQGEEPFA</sequence>
<evidence type="ECO:0000256" key="3">
    <source>
        <dbReference type="ARBA" id="ARBA00022723"/>
    </source>
</evidence>
<dbReference type="PANTHER" id="PTHR43779:SF2">
    <property type="entry name" value="ALPHA-KETOGLUTARATE-DEPENDENT XANTHINE DIOXYGENASE XAN1"/>
    <property type="match status" value="1"/>
</dbReference>
<dbReference type="AlphaFoldDB" id="A0A0P9R7T5"/>
<dbReference type="GO" id="GO:0046872">
    <property type="term" value="F:metal ion binding"/>
    <property type="evidence" value="ECO:0007669"/>
    <property type="project" value="UniProtKB-KW"/>
</dbReference>
<dbReference type="PATRIC" id="fig|317659.3.peg.734"/>
<proteinExistence type="inferred from homology"/>
<keyword evidence="9" id="KW-1185">Reference proteome</keyword>
<dbReference type="InterPro" id="IPR003819">
    <property type="entry name" value="TauD/TfdA-like"/>
</dbReference>
<dbReference type="Pfam" id="PF02668">
    <property type="entry name" value="TauD"/>
    <property type="match status" value="1"/>
</dbReference>
<reference evidence="8 9" key="1">
    <citation type="submission" date="2015-09" db="EMBL/GenBank/DDBJ databases">
        <title>Genome announcement of multiple Pseudomonas syringae strains.</title>
        <authorList>
            <person name="Thakur S."/>
            <person name="Wang P.W."/>
            <person name="Gong Y."/>
            <person name="Weir B.S."/>
            <person name="Guttman D.S."/>
        </authorList>
    </citation>
    <scope>NUCLEOTIDE SEQUENCE [LARGE SCALE GENOMIC DNA]</scope>
    <source>
        <strain evidence="8 9">ICMP17001</strain>
    </source>
</reference>
<protein>
    <submittedName>
        <fullName evidence="8">TauD/TfdA family dioxygenase</fullName>
    </submittedName>
</protein>
<keyword evidence="6" id="KW-0408">Iron</keyword>
<dbReference type="Gene3D" id="3.60.130.10">
    <property type="entry name" value="Clavaminate synthase-like"/>
    <property type="match status" value="1"/>
</dbReference>
<comment type="cofactor">
    <cofactor evidence="1">
        <name>Fe(2+)</name>
        <dbReference type="ChEBI" id="CHEBI:29033"/>
    </cofactor>
</comment>
<name>A0A0P9R7T5_9PSED</name>
<dbReference type="Proteomes" id="UP000051335">
    <property type="component" value="Unassembled WGS sequence"/>
</dbReference>
<dbReference type="InterPro" id="IPR042098">
    <property type="entry name" value="TauD-like_sf"/>
</dbReference>
<evidence type="ECO:0000256" key="5">
    <source>
        <dbReference type="ARBA" id="ARBA00023002"/>
    </source>
</evidence>
<evidence type="ECO:0000256" key="1">
    <source>
        <dbReference type="ARBA" id="ARBA00001954"/>
    </source>
</evidence>
<keyword evidence="3" id="KW-0479">Metal-binding</keyword>
<evidence type="ECO:0000313" key="9">
    <source>
        <dbReference type="Proteomes" id="UP000051335"/>
    </source>
</evidence>
<dbReference type="InterPro" id="IPR051178">
    <property type="entry name" value="TfdA_dioxygenase"/>
</dbReference>
<comment type="similarity">
    <text evidence="2">Belongs to the TfdA dioxygenase family.</text>
</comment>
<comment type="caution">
    <text evidence="8">The sequence shown here is derived from an EMBL/GenBank/DDBJ whole genome shotgun (WGS) entry which is preliminary data.</text>
</comment>
<dbReference type="PANTHER" id="PTHR43779">
    <property type="entry name" value="DIOXYGENASE RV0097-RELATED"/>
    <property type="match status" value="1"/>
</dbReference>
<gene>
    <name evidence="8" type="ORF">ALO75_101267</name>
</gene>
<evidence type="ECO:0000256" key="6">
    <source>
        <dbReference type="ARBA" id="ARBA00023004"/>
    </source>
</evidence>
<evidence type="ECO:0000256" key="4">
    <source>
        <dbReference type="ARBA" id="ARBA00022964"/>
    </source>
</evidence>
<feature type="domain" description="TauD/TfdA-like" evidence="7">
    <location>
        <begin position="104"/>
        <end position="363"/>
    </location>
</feature>
<dbReference type="SUPFAM" id="SSF51197">
    <property type="entry name" value="Clavaminate synthase-like"/>
    <property type="match status" value="1"/>
</dbReference>
<evidence type="ECO:0000313" key="8">
    <source>
        <dbReference type="EMBL" id="KPX07516.1"/>
    </source>
</evidence>